<gene>
    <name evidence="4" type="ORF">OCV69_15640</name>
</gene>
<keyword evidence="5" id="KW-1185">Reference proteome</keyword>
<dbReference type="Gene3D" id="3.40.50.300">
    <property type="entry name" value="P-loop containing nucleotide triphosphate hydrolases"/>
    <property type="match status" value="1"/>
</dbReference>
<reference evidence="4 5" key="1">
    <citation type="journal article" date="2021" name="ISME Commun">
        <title>Automated analysis of genomic sequences facilitates high-throughput and comprehensive description of bacteria.</title>
        <authorList>
            <person name="Hitch T.C.A."/>
        </authorList>
    </citation>
    <scope>NUCLEOTIDE SEQUENCE [LARGE SCALE GENOMIC DNA]</scope>
    <source>
        <strain evidence="5">f_CCE</strain>
    </source>
</reference>
<dbReference type="InterPro" id="IPR004948">
    <property type="entry name" value="Nuc-triphosphatase_THEP1"/>
</dbReference>
<protein>
    <submittedName>
        <fullName evidence="4">Nucleoside-triphosphatase</fullName>
    </submittedName>
</protein>
<dbReference type="EMBL" id="JAOQJF010000051">
    <property type="protein sequence ID" value="MCU6801336.1"/>
    <property type="molecule type" value="Genomic_DNA"/>
</dbReference>
<dbReference type="Proteomes" id="UP001652395">
    <property type="component" value="Unassembled WGS sequence"/>
</dbReference>
<evidence type="ECO:0000256" key="3">
    <source>
        <dbReference type="ARBA" id="ARBA00022840"/>
    </source>
</evidence>
<keyword evidence="2" id="KW-0378">Hydrolase</keyword>
<dbReference type="InterPro" id="IPR027417">
    <property type="entry name" value="P-loop_NTPase"/>
</dbReference>
<sequence>MNVLIVGARGAGKTTLIRRVLESLGRPVSGFETEKEGDQVHIYDAVAEHVPTEENLVGLCGETRGFPVKEGFDRYAPRILAPVKAGSVMIMDELGYLESSSELFCRAVLERLGGRGPVITAVKDRDTAFLSSVRSHPGCRCFFITEENRDALYEEVLDFVKKQFQTTVRSWGGLDGEKH</sequence>
<organism evidence="4 5">
    <name type="scientific">Alitiscatomonas aceti</name>
    <dbReference type="NCBI Taxonomy" id="2981724"/>
    <lineage>
        <taxon>Bacteria</taxon>
        <taxon>Bacillati</taxon>
        <taxon>Bacillota</taxon>
        <taxon>Clostridia</taxon>
        <taxon>Lachnospirales</taxon>
        <taxon>Lachnospiraceae</taxon>
        <taxon>Alitiscatomonas</taxon>
    </lineage>
</organism>
<evidence type="ECO:0000313" key="4">
    <source>
        <dbReference type="EMBL" id="MCU6801336.1"/>
    </source>
</evidence>
<dbReference type="Pfam" id="PF03266">
    <property type="entry name" value="NTPase_1"/>
    <property type="match status" value="1"/>
</dbReference>
<evidence type="ECO:0000256" key="2">
    <source>
        <dbReference type="ARBA" id="ARBA00022801"/>
    </source>
</evidence>
<evidence type="ECO:0000313" key="5">
    <source>
        <dbReference type="Proteomes" id="UP001652395"/>
    </source>
</evidence>
<dbReference type="SUPFAM" id="SSF52540">
    <property type="entry name" value="P-loop containing nucleoside triphosphate hydrolases"/>
    <property type="match status" value="1"/>
</dbReference>
<evidence type="ECO:0000256" key="1">
    <source>
        <dbReference type="ARBA" id="ARBA00022741"/>
    </source>
</evidence>
<keyword evidence="1" id="KW-0547">Nucleotide-binding</keyword>
<dbReference type="PANTHER" id="PTHR43146:SF1">
    <property type="entry name" value="CANCER-RELATED NUCLEOSIDE-TRIPHOSPHATASE"/>
    <property type="match status" value="1"/>
</dbReference>
<dbReference type="PANTHER" id="PTHR43146">
    <property type="entry name" value="CANCER-RELATED NUCLEOSIDE-TRIPHOSPHATASE"/>
    <property type="match status" value="1"/>
</dbReference>
<dbReference type="RefSeq" id="WP_158360217.1">
    <property type="nucleotide sequence ID" value="NZ_JAOQJF010000051.1"/>
</dbReference>
<proteinExistence type="predicted"/>
<comment type="caution">
    <text evidence="4">The sequence shown here is derived from an EMBL/GenBank/DDBJ whole genome shotgun (WGS) entry which is preliminary data.</text>
</comment>
<keyword evidence="3" id="KW-0067">ATP-binding</keyword>
<accession>A0ABT2V450</accession>
<name>A0ABT2V450_9FIRM</name>